<dbReference type="RefSeq" id="WP_377926533.1">
    <property type="nucleotide sequence ID" value="NZ_JBHUEM010000003.1"/>
</dbReference>
<dbReference type="InterPro" id="IPR000182">
    <property type="entry name" value="GNAT_dom"/>
</dbReference>
<reference evidence="3" key="1">
    <citation type="journal article" date="2019" name="Int. J. Syst. Evol. Microbiol.">
        <title>The Global Catalogue of Microorganisms (GCM) 10K type strain sequencing project: providing services to taxonomists for standard genome sequencing and annotation.</title>
        <authorList>
            <consortium name="The Broad Institute Genomics Platform"/>
            <consortium name="The Broad Institute Genome Sequencing Center for Infectious Disease"/>
            <person name="Wu L."/>
            <person name="Ma J."/>
        </authorList>
    </citation>
    <scope>NUCLEOTIDE SEQUENCE [LARGE SCALE GENOMIC DNA]</scope>
    <source>
        <strain evidence="3">CCUG 49339</strain>
    </source>
</reference>
<dbReference type="Pfam" id="PF00583">
    <property type="entry name" value="Acetyltransf_1"/>
    <property type="match status" value="2"/>
</dbReference>
<keyword evidence="3" id="KW-1185">Reference proteome</keyword>
<dbReference type="PROSITE" id="PS51186">
    <property type="entry name" value="GNAT"/>
    <property type="match status" value="2"/>
</dbReference>
<proteinExistence type="predicted"/>
<protein>
    <submittedName>
        <fullName evidence="2">GNAT family N-acetyltransferase</fullName>
        <ecNumber evidence="2">2.3.-.-</ecNumber>
    </submittedName>
</protein>
<dbReference type="EC" id="2.3.-.-" evidence="2"/>
<gene>
    <name evidence="2" type="ORF">ACFSCX_02555</name>
</gene>
<evidence type="ECO:0000313" key="2">
    <source>
        <dbReference type="EMBL" id="MFD1735434.1"/>
    </source>
</evidence>
<name>A0ABW4LJN7_9BACI</name>
<organism evidence="2 3">
    <name type="scientific">Bacillus salitolerans</name>
    <dbReference type="NCBI Taxonomy" id="1437434"/>
    <lineage>
        <taxon>Bacteria</taxon>
        <taxon>Bacillati</taxon>
        <taxon>Bacillota</taxon>
        <taxon>Bacilli</taxon>
        <taxon>Bacillales</taxon>
        <taxon>Bacillaceae</taxon>
        <taxon>Bacillus</taxon>
    </lineage>
</organism>
<dbReference type="SUPFAM" id="SSF55729">
    <property type="entry name" value="Acyl-CoA N-acyltransferases (Nat)"/>
    <property type="match status" value="2"/>
</dbReference>
<dbReference type="PANTHER" id="PTHR43617">
    <property type="entry name" value="L-AMINO ACID N-ACETYLTRANSFERASE"/>
    <property type="match status" value="1"/>
</dbReference>
<dbReference type="CDD" id="cd04301">
    <property type="entry name" value="NAT_SF"/>
    <property type="match status" value="2"/>
</dbReference>
<comment type="caution">
    <text evidence="2">The sequence shown here is derived from an EMBL/GenBank/DDBJ whole genome shotgun (WGS) entry which is preliminary data.</text>
</comment>
<sequence length="321" mass="36789">MLFPMNEEYIGGIVKLWNKELGDSFPMRAALFKQNSLDDVNVLKNGSLVALNQSGEVIGFVIVKIWSEEIGIELNKEIGWIQALLVDSNYRNRGIGSTLLERAEKELVSKQIKIIRIGSDPWHYFPGIPSHCDEAMSWFEKKGYKNDGKEYDLVCQYNEARIDPVPQFVHVTFGLLKIEEKIPFLSFMNRCFPGRWEYEAISYFERGGTGREFVILKRENELIGFCRINDDDSPFIAQNVYWSPAFETPLGGIGPLGIDPEERKKGYGIAIVEAGIAYLRKRNIHQIIIDWTGLVDFYGKLGYEVRTTYLKYSKRMGGSDR</sequence>
<evidence type="ECO:0000313" key="3">
    <source>
        <dbReference type="Proteomes" id="UP001597214"/>
    </source>
</evidence>
<dbReference type="EMBL" id="JBHUEM010000003">
    <property type="protein sequence ID" value="MFD1735434.1"/>
    <property type="molecule type" value="Genomic_DNA"/>
</dbReference>
<feature type="domain" description="N-acetyltransferase" evidence="1">
    <location>
        <begin position="171"/>
        <end position="321"/>
    </location>
</feature>
<keyword evidence="2" id="KW-0012">Acyltransferase</keyword>
<dbReference type="Proteomes" id="UP001597214">
    <property type="component" value="Unassembled WGS sequence"/>
</dbReference>
<evidence type="ECO:0000259" key="1">
    <source>
        <dbReference type="PROSITE" id="PS51186"/>
    </source>
</evidence>
<feature type="domain" description="N-acetyltransferase" evidence="1">
    <location>
        <begin position="1"/>
        <end position="163"/>
    </location>
</feature>
<dbReference type="InterPro" id="IPR050276">
    <property type="entry name" value="MshD_Acetyltransferase"/>
</dbReference>
<dbReference type="InterPro" id="IPR016181">
    <property type="entry name" value="Acyl_CoA_acyltransferase"/>
</dbReference>
<dbReference type="GO" id="GO:0016746">
    <property type="term" value="F:acyltransferase activity"/>
    <property type="evidence" value="ECO:0007669"/>
    <property type="project" value="UniProtKB-KW"/>
</dbReference>
<dbReference type="Gene3D" id="3.40.630.30">
    <property type="match status" value="2"/>
</dbReference>
<accession>A0ABW4LJN7</accession>
<keyword evidence="2" id="KW-0808">Transferase</keyword>